<keyword evidence="2" id="KW-1185">Reference proteome</keyword>
<reference evidence="1" key="1">
    <citation type="submission" date="2021-06" db="EMBL/GenBank/DDBJ databases">
        <authorList>
            <person name="Kallberg Y."/>
            <person name="Tangrot J."/>
            <person name="Rosling A."/>
        </authorList>
    </citation>
    <scope>NUCLEOTIDE SEQUENCE</scope>
    <source>
        <strain evidence="1">UK204</strain>
    </source>
</reference>
<dbReference type="InterPro" id="IPR004242">
    <property type="entry name" value="Transposase_21"/>
</dbReference>
<feature type="non-terminal residue" evidence="1">
    <location>
        <position position="1"/>
    </location>
</feature>
<accession>A0A9N9NVX1</accession>
<name>A0A9N9NVX1_9GLOM</name>
<dbReference type="Proteomes" id="UP000789570">
    <property type="component" value="Unassembled WGS sequence"/>
</dbReference>
<comment type="caution">
    <text evidence="1">The sequence shown here is derived from an EMBL/GenBank/DDBJ whole genome shotgun (WGS) entry which is preliminary data.</text>
</comment>
<organism evidence="1 2">
    <name type="scientific">Funneliformis caledonium</name>
    <dbReference type="NCBI Taxonomy" id="1117310"/>
    <lineage>
        <taxon>Eukaryota</taxon>
        <taxon>Fungi</taxon>
        <taxon>Fungi incertae sedis</taxon>
        <taxon>Mucoromycota</taxon>
        <taxon>Glomeromycotina</taxon>
        <taxon>Glomeromycetes</taxon>
        <taxon>Glomerales</taxon>
        <taxon>Glomeraceae</taxon>
        <taxon>Funneliformis</taxon>
    </lineage>
</organism>
<dbReference type="Pfam" id="PF02992">
    <property type="entry name" value="Transposase_21"/>
    <property type="match status" value="1"/>
</dbReference>
<dbReference type="EMBL" id="CAJVPQ010026468">
    <property type="protein sequence ID" value="CAG8768928.1"/>
    <property type="molecule type" value="Genomic_DNA"/>
</dbReference>
<feature type="non-terminal residue" evidence="1">
    <location>
        <position position="135"/>
    </location>
</feature>
<dbReference type="AlphaFoldDB" id="A0A9N9NVX1"/>
<gene>
    <name evidence="1" type="ORF">FCALED_LOCUS17404</name>
</gene>
<sequence>HIGFALNLDWFNPCKNIQHSVGVLYLTILNLPHYLQFREENTFVIGIIPGPHEPDVNEIHQYIEPLVDEFLQLWAARKRSREKYLNIAYEYKNASSSIRNQILSEHGIHWTPLMQLSYMDIQRFIVIDLMHNLYL</sequence>
<dbReference type="OrthoDB" id="2421950at2759"/>
<protein>
    <submittedName>
        <fullName evidence="1">12871_t:CDS:1</fullName>
    </submittedName>
</protein>
<proteinExistence type="predicted"/>
<evidence type="ECO:0000313" key="1">
    <source>
        <dbReference type="EMBL" id="CAG8768928.1"/>
    </source>
</evidence>
<evidence type="ECO:0000313" key="2">
    <source>
        <dbReference type="Proteomes" id="UP000789570"/>
    </source>
</evidence>